<name>A0A9P7SII0_9HYPO</name>
<comment type="caution">
    <text evidence="3">The sequence shown here is derived from an EMBL/GenBank/DDBJ whole genome shotgun (WGS) entry which is preliminary data.</text>
</comment>
<feature type="region of interest" description="Disordered" evidence="1">
    <location>
        <begin position="200"/>
        <end position="224"/>
    </location>
</feature>
<sequence>MAAPHPLMLLLLLDLSPVAVASAEQPRLPIIKRQPPNSHDKILAEHLEFALSPSPPNPLEYADAARFFLPAFAPHQDDFVNDGDHMARSLSQRAYCPAGMNSCDSSGSPTKCCPEGTHCQLVPDSDVGHIACCPSGSTCGGGVGQCPAGAVSCAASLGGGCCIAGYVCQGDGCVLSASATHAIETSKSGPRVTISSTKTIVSGSSSSRPTSQVTIATDAAPESSSPLTQTGCPTGFYGCLAVHQGGCCRTERDCHTYSCPPPPPATTLVSGGVTVVVPAPGPAERTSTADGKSCAGGWFLCGKDDGVAPGCCPSGYECGSASCFPAGATATATGSGVPKQAPDKSAASKDVGVRSLWSAVVMTLLSLAVFSL</sequence>
<proteinExistence type="predicted"/>
<dbReference type="AlphaFoldDB" id="A0A9P7SII0"/>
<dbReference type="EMBL" id="SRPO01000045">
    <property type="protein sequence ID" value="KAG5945492.1"/>
    <property type="molecule type" value="Genomic_DNA"/>
</dbReference>
<accession>A0A9P7SII0</accession>
<gene>
    <name evidence="3" type="ORF">E4U60_005208</name>
</gene>
<feature type="signal peptide" evidence="2">
    <location>
        <begin position="1"/>
        <end position="23"/>
    </location>
</feature>
<reference evidence="3 4" key="1">
    <citation type="journal article" date="2020" name="bioRxiv">
        <title>Whole genome comparisons of ergot fungi reveals the divergence and evolution of species within the genus Claviceps are the result of varying mechanisms driving genome evolution and host range expansion.</title>
        <authorList>
            <person name="Wyka S.A."/>
            <person name="Mondo S.J."/>
            <person name="Liu M."/>
            <person name="Dettman J."/>
            <person name="Nalam V."/>
            <person name="Broders K.D."/>
        </authorList>
    </citation>
    <scope>NUCLEOTIDE SEQUENCE [LARGE SCALE GENOMIC DNA]</scope>
    <source>
        <strain evidence="3 4">CCC 1485</strain>
    </source>
</reference>
<evidence type="ECO:0000256" key="2">
    <source>
        <dbReference type="SAM" id="SignalP"/>
    </source>
</evidence>
<keyword evidence="2" id="KW-0732">Signal</keyword>
<organism evidence="3 4">
    <name type="scientific">Claviceps pazoutovae</name>
    <dbReference type="NCBI Taxonomy" id="1649127"/>
    <lineage>
        <taxon>Eukaryota</taxon>
        <taxon>Fungi</taxon>
        <taxon>Dikarya</taxon>
        <taxon>Ascomycota</taxon>
        <taxon>Pezizomycotina</taxon>
        <taxon>Sordariomycetes</taxon>
        <taxon>Hypocreomycetidae</taxon>
        <taxon>Hypocreales</taxon>
        <taxon>Clavicipitaceae</taxon>
        <taxon>Claviceps</taxon>
    </lineage>
</organism>
<dbReference type="OrthoDB" id="2426396at2759"/>
<dbReference type="Proteomes" id="UP000706124">
    <property type="component" value="Unassembled WGS sequence"/>
</dbReference>
<evidence type="ECO:0008006" key="5">
    <source>
        <dbReference type="Google" id="ProtNLM"/>
    </source>
</evidence>
<dbReference type="PANTHER" id="PTHR39599">
    <property type="entry name" value="GPI-ANCHORED PROTEIN (EUROFUNG)-RELATED-RELATED"/>
    <property type="match status" value="1"/>
</dbReference>
<dbReference type="PANTHER" id="PTHR39599:SF2">
    <property type="entry name" value="ANCHORED PROTEIN, PUTATIVE (AFU_ORTHOLOGUE AFUA_1G09650)-RELATED"/>
    <property type="match status" value="1"/>
</dbReference>
<evidence type="ECO:0000256" key="1">
    <source>
        <dbReference type="SAM" id="MobiDB-lite"/>
    </source>
</evidence>
<evidence type="ECO:0000313" key="3">
    <source>
        <dbReference type="EMBL" id="KAG5945492.1"/>
    </source>
</evidence>
<keyword evidence="4" id="KW-1185">Reference proteome</keyword>
<protein>
    <recommendedName>
        <fullName evidence="5">GPI anchored protein</fullName>
    </recommendedName>
</protein>
<feature type="chain" id="PRO_5040424810" description="GPI anchored protein" evidence="2">
    <location>
        <begin position="24"/>
        <end position="372"/>
    </location>
</feature>
<evidence type="ECO:0000313" key="4">
    <source>
        <dbReference type="Proteomes" id="UP000706124"/>
    </source>
</evidence>